<dbReference type="Pfam" id="PF24777">
    <property type="entry name" value="DUF7700"/>
    <property type="match status" value="2"/>
</dbReference>
<evidence type="ECO:0000313" key="2">
    <source>
        <dbReference type="EMBL" id="SVA55261.1"/>
    </source>
</evidence>
<proteinExistence type="predicted"/>
<dbReference type="EMBL" id="UINC01012686">
    <property type="protein sequence ID" value="SVA55261.1"/>
    <property type="molecule type" value="Genomic_DNA"/>
</dbReference>
<reference evidence="2" key="1">
    <citation type="submission" date="2018-05" db="EMBL/GenBank/DDBJ databases">
        <authorList>
            <person name="Lanie J.A."/>
            <person name="Ng W.-L."/>
            <person name="Kazmierczak K.M."/>
            <person name="Andrzejewski T.M."/>
            <person name="Davidsen T.M."/>
            <person name="Wayne K.J."/>
            <person name="Tettelin H."/>
            <person name="Glass J.I."/>
            <person name="Rusch D."/>
            <person name="Podicherti R."/>
            <person name="Tsui H.-C.T."/>
            <person name="Winkler M.E."/>
        </authorList>
    </citation>
    <scope>NUCLEOTIDE SEQUENCE</scope>
</reference>
<protein>
    <recommendedName>
        <fullName evidence="1">DUF7700 domain-containing protein</fullName>
    </recommendedName>
</protein>
<feature type="domain" description="DUF7700" evidence="1">
    <location>
        <begin position="171"/>
        <end position="283"/>
    </location>
</feature>
<feature type="domain" description="DUF7700" evidence="1">
    <location>
        <begin position="38"/>
        <end position="148"/>
    </location>
</feature>
<accession>A0A381WSI7</accession>
<dbReference type="InterPro" id="IPR056117">
    <property type="entry name" value="DUF7700"/>
</dbReference>
<gene>
    <name evidence="2" type="ORF">METZ01_LOCUS108115</name>
</gene>
<organism evidence="2">
    <name type="scientific">marine metagenome</name>
    <dbReference type="NCBI Taxonomy" id="408172"/>
    <lineage>
        <taxon>unclassified sequences</taxon>
        <taxon>metagenomes</taxon>
        <taxon>ecological metagenomes</taxon>
    </lineage>
</organism>
<evidence type="ECO:0000259" key="1">
    <source>
        <dbReference type="Pfam" id="PF24777"/>
    </source>
</evidence>
<dbReference type="AlphaFoldDB" id="A0A381WSI7"/>
<name>A0A381WSI7_9ZZZZ</name>
<sequence length="293" mass="33202">MVKRQTAPGQRKNVEGSIDYDVKPAKSMEKGRRNGKIIEYGLLKFSISHSDLMDDQGVTIRVYGPVGDIEKQLLRFDCFDHRPHYHYDPDGRNEMHFIDLTTAGNPLGFAINNLRTKLPVLLENAGAASLVDGLSNEDFKETLDEVETFARELAISGRRTVTHNRGETVIGVGNIKFGLEYRNLVSDGGMAIHVLGDVAGQEIELLAFDCFKKNPHYHYGPRNKNIRIYWDKTMVPNTLDWTFKQFKFRRLGEMINRAGYPGIASELDEDLIAEKIPAIEKEAWSIVKTQETT</sequence>